<name>A0A0A2KNM2_PENIT</name>
<protein>
    <recommendedName>
        <fullName evidence="1">F-box domain-containing protein</fullName>
    </recommendedName>
</protein>
<dbReference type="InterPro" id="IPR001810">
    <property type="entry name" value="F-box_dom"/>
</dbReference>
<evidence type="ECO:0000313" key="2">
    <source>
        <dbReference type="EMBL" id="KGO68538.1"/>
    </source>
</evidence>
<dbReference type="CDD" id="cd09917">
    <property type="entry name" value="F-box_SF"/>
    <property type="match status" value="1"/>
</dbReference>
<evidence type="ECO:0000313" key="3">
    <source>
        <dbReference type="Proteomes" id="UP000030104"/>
    </source>
</evidence>
<comment type="caution">
    <text evidence="2">The sequence shown here is derived from an EMBL/GenBank/DDBJ whole genome shotgun (WGS) entry which is preliminary data.</text>
</comment>
<evidence type="ECO:0000259" key="1">
    <source>
        <dbReference type="PROSITE" id="PS50181"/>
    </source>
</evidence>
<dbReference type="PhylomeDB" id="A0A0A2KNM2"/>
<proteinExistence type="predicted"/>
<sequence>MPLATRTTTMRNPTALTDLPLELLWMISEYLSPVDLACLALGNRHLLHSFAGTAFKSFSNCRTGNPTDDARIKLLSRLSYDLPQYYLCFVCLRLHLWKKARLPSHPIAHHRIDALDYTNWYLIQHLPLAHYPSYTLYKFHFMHLQLAMRRVYYGPQFGIPVESLLYTEIKANRFRSKGPPLLQPHINKASEGDTQKDFEFMTTIFSAEARICSTPPALCMRTQDIAVVTRQNVPRMWPCRENGPMKVCKHIHTFDPAFSDILASQIRRYYSTTNPKVPADQGSCDKCNTSWQLEIRTLDKTHTSLTLTLWMDLGPGLSIEDPQWKYRLDNVPISFSAKHEIVDSRIRFERDSIQARSSNALSEDEMYYRNVSLLEGKRYQTVMTPVHGGIYILHGQAEAKTSPSRCIIL</sequence>
<keyword evidence="3" id="KW-1185">Reference proteome</keyword>
<dbReference type="PROSITE" id="PS50181">
    <property type="entry name" value="FBOX"/>
    <property type="match status" value="1"/>
</dbReference>
<dbReference type="Proteomes" id="UP000030104">
    <property type="component" value="Unassembled WGS sequence"/>
</dbReference>
<accession>A0A0A2KNM2</accession>
<reference evidence="2 3" key="1">
    <citation type="journal article" date="2015" name="Mol. Plant Microbe Interact.">
        <title>Genome, transcriptome, and functional analyses of Penicillium expansum provide new insights into secondary metabolism and pathogenicity.</title>
        <authorList>
            <person name="Ballester A.R."/>
            <person name="Marcet-Houben M."/>
            <person name="Levin E."/>
            <person name="Sela N."/>
            <person name="Selma-Lazaro C."/>
            <person name="Carmona L."/>
            <person name="Wisniewski M."/>
            <person name="Droby S."/>
            <person name="Gonzalez-Candelas L."/>
            <person name="Gabaldon T."/>
        </authorList>
    </citation>
    <scope>NUCLEOTIDE SEQUENCE [LARGE SCALE GENOMIC DNA]</scope>
    <source>
        <strain evidence="2 3">PHI-1</strain>
    </source>
</reference>
<dbReference type="OMA" id="FPGHWFC"/>
<feature type="domain" description="F-box" evidence="1">
    <location>
        <begin position="13"/>
        <end position="58"/>
    </location>
</feature>
<dbReference type="EMBL" id="JQGA01001201">
    <property type="protein sequence ID" value="KGO68538.1"/>
    <property type="molecule type" value="Genomic_DNA"/>
</dbReference>
<dbReference type="AlphaFoldDB" id="A0A0A2KNM2"/>
<organism evidence="2 3">
    <name type="scientific">Penicillium italicum</name>
    <name type="common">Blue mold</name>
    <dbReference type="NCBI Taxonomy" id="40296"/>
    <lineage>
        <taxon>Eukaryota</taxon>
        <taxon>Fungi</taxon>
        <taxon>Dikarya</taxon>
        <taxon>Ascomycota</taxon>
        <taxon>Pezizomycotina</taxon>
        <taxon>Eurotiomycetes</taxon>
        <taxon>Eurotiomycetidae</taxon>
        <taxon>Eurotiales</taxon>
        <taxon>Aspergillaceae</taxon>
        <taxon>Penicillium</taxon>
    </lineage>
</organism>
<dbReference type="HOGENOM" id="CLU_057384_0_0_1"/>
<gene>
    <name evidence="2" type="ORF">PITC_071630</name>
</gene>
<dbReference type="InterPro" id="IPR036047">
    <property type="entry name" value="F-box-like_dom_sf"/>
</dbReference>
<dbReference type="SUPFAM" id="SSF81383">
    <property type="entry name" value="F-box domain"/>
    <property type="match status" value="1"/>
</dbReference>
<dbReference type="STRING" id="40296.A0A0A2KNM2"/>
<dbReference type="OrthoDB" id="3766406at2759"/>